<feature type="signal peptide" evidence="1">
    <location>
        <begin position="1"/>
        <end position="19"/>
    </location>
</feature>
<reference evidence="3" key="1">
    <citation type="submission" date="2020-09" db="EMBL/GenBank/DDBJ databases">
        <title>Novel species of Mucilaginibacter isolated from a glacier on the Tibetan Plateau.</title>
        <authorList>
            <person name="Liu Q."/>
            <person name="Xin Y.-H."/>
        </authorList>
    </citation>
    <scope>NUCLEOTIDE SEQUENCE</scope>
    <source>
        <strain evidence="3">ZB1P21</strain>
    </source>
</reference>
<accession>A0A926S6V6</accession>
<proteinExistence type="predicted"/>
<dbReference type="Proteomes" id="UP000619078">
    <property type="component" value="Unassembled WGS sequence"/>
</dbReference>
<keyword evidence="4" id="KW-1185">Reference proteome</keyword>
<feature type="chain" id="PRO_5037979032" description="DUF6705 domain-containing protein" evidence="1">
    <location>
        <begin position="20"/>
        <end position="171"/>
    </location>
</feature>
<name>A0A926S6V6_9SPHI</name>
<keyword evidence="1" id="KW-0732">Signal</keyword>
<evidence type="ECO:0000313" key="4">
    <source>
        <dbReference type="Proteomes" id="UP000619078"/>
    </source>
</evidence>
<dbReference type="InterPro" id="IPR046551">
    <property type="entry name" value="DUF6705"/>
</dbReference>
<protein>
    <recommendedName>
        <fullName evidence="2">DUF6705 domain-containing protein</fullName>
    </recommendedName>
</protein>
<evidence type="ECO:0000313" key="3">
    <source>
        <dbReference type="EMBL" id="MBD1394091.1"/>
    </source>
</evidence>
<evidence type="ECO:0000259" key="2">
    <source>
        <dbReference type="Pfam" id="PF20448"/>
    </source>
</evidence>
<gene>
    <name evidence="3" type="ORF">IDJ76_13365</name>
</gene>
<organism evidence="3 4">
    <name type="scientific">Mucilaginibacter glaciei</name>
    <dbReference type="NCBI Taxonomy" id="2772109"/>
    <lineage>
        <taxon>Bacteria</taxon>
        <taxon>Pseudomonadati</taxon>
        <taxon>Bacteroidota</taxon>
        <taxon>Sphingobacteriia</taxon>
        <taxon>Sphingobacteriales</taxon>
        <taxon>Sphingobacteriaceae</taxon>
        <taxon>Mucilaginibacter</taxon>
    </lineage>
</organism>
<dbReference type="AlphaFoldDB" id="A0A926S6V6"/>
<evidence type="ECO:0000256" key="1">
    <source>
        <dbReference type="SAM" id="SignalP"/>
    </source>
</evidence>
<sequence>MKNILLILLFGFICNTLKANNLITDTIYYHDENLRKFEGTWQYSDNNVTFKVTLKVRKVYSELINAQRDDISGYHLYIKNNHSIQDAFDKQKTLTNGSYTNDINKNILQFTFKDLGRQRGSYAVVELLPDGTLKWHLKNRGGLGLIIDGKERSPYDRKFYVPTDLILSKVH</sequence>
<comment type="caution">
    <text evidence="3">The sequence shown here is derived from an EMBL/GenBank/DDBJ whole genome shotgun (WGS) entry which is preliminary data.</text>
</comment>
<feature type="domain" description="DUF6705" evidence="2">
    <location>
        <begin position="1"/>
        <end position="169"/>
    </location>
</feature>
<dbReference type="Pfam" id="PF20448">
    <property type="entry name" value="DUF6705"/>
    <property type="match status" value="1"/>
</dbReference>
<dbReference type="RefSeq" id="WP_191163836.1">
    <property type="nucleotide sequence ID" value="NZ_JACWMX010000005.1"/>
</dbReference>
<dbReference type="EMBL" id="JACWMX010000005">
    <property type="protein sequence ID" value="MBD1394091.1"/>
    <property type="molecule type" value="Genomic_DNA"/>
</dbReference>